<dbReference type="PANTHER" id="PTHR43250">
    <property type="entry name" value="EXODEOXYRIBONUCLEASE III"/>
    <property type="match status" value="1"/>
</dbReference>
<dbReference type="InParanoid" id="T1FHQ9"/>
<dbReference type="CTD" id="20208358"/>
<reference evidence="1 3" key="2">
    <citation type="journal article" date="2013" name="Nature">
        <title>Insights into bilaterian evolution from three spiralian genomes.</title>
        <authorList>
            <person name="Simakov O."/>
            <person name="Marletaz F."/>
            <person name="Cho S.J."/>
            <person name="Edsinger-Gonzales E."/>
            <person name="Havlak P."/>
            <person name="Hellsten U."/>
            <person name="Kuo D.H."/>
            <person name="Larsson T."/>
            <person name="Lv J."/>
            <person name="Arendt D."/>
            <person name="Savage R."/>
            <person name="Osoegawa K."/>
            <person name="de Jong P."/>
            <person name="Grimwood J."/>
            <person name="Chapman J.A."/>
            <person name="Shapiro H."/>
            <person name="Aerts A."/>
            <person name="Otillar R.P."/>
            <person name="Terry A.Y."/>
            <person name="Boore J.L."/>
            <person name="Grigoriev I.V."/>
            <person name="Lindberg D.R."/>
            <person name="Seaver E.C."/>
            <person name="Weisblat D.A."/>
            <person name="Putnam N.H."/>
            <person name="Rokhsar D.S."/>
        </authorList>
    </citation>
    <scope>NUCLEOTIDE SEQUENCE</scope>
</reference>
<dbReference type="AlphaFoldDB" id="T1FHQ9"/>
<dbReference type="HOGENOM" id="CLU_000680_8_4_1"/>
<reference evidence="2" key="3">
    <citation type="submission" date="2015-06" db="UniProtKB">
        <authorList>
            <consortium name="EnsemblMetazoa"/>
        </authorList>
    </citation>
    <scope>IDENTIFICATION</scope>
</reference>
<organism evidence="2 3">
    <name type="scientific">Helobdella robusta</name>
    <name type="common">Californian leech</name>
    <dbReference type="NCBI Taxonomy" id="6412"/>
    <lineage>
        <taxon>Eukaryota</taxon>
        <taxon>Metazoa</taxon>
        <taxon>Spiralia</taxon>
        <taxon>Lophotrochozoa</taxon>
        <taxon>Annelida</taxon>
        <taxon>Clitellata</taxon>
        <taxon>Hirudinea</taxon>
        <taxon>Rhynchobdellida</taxon>
        <taxon>Glossiphoniidae</taxon>
        <taxon>Helobdella</taxon>
    </lineage>
</organism>
<gene>
    <name evidence="2" type="primary">20208358</name>
    <name evidence="1" type="ORF">HELRODRAFT_182098</name>
</gene>
<dbReference type="GeneID" id="20208358"/>
<dbReference type="PANTHER" id="PTHR43250:SF2">
    <property type="entry name" value="EXODEOXYRIBONUCLEASE III"/>
    <property type="match status" value="1"/>
</dbReference>
<name>T1FHQ9_HELRO</name>
<evidence type="ECO:0008006" key="4">
    <source>
        <dbReference type="Google" id="ProtNLM"/>
    </source>
</evidence>
<dbReference type="EMBL" id="KB097701">
    <property type="protein sequence ID" value="ESN91242.1"/>
    <property type="molecule type" value="Genomic_DNA"/>
</dbReference>
<keyword evidence="3" id="KW-1185">Reference proteome</keyword>
<dbReference type="InterPro" id="IPR037493">
    <property type="entry name" value="ExoIII-like"/>
</dbReference>
<evidence type="ECO:0000313" key="2">
    <source>
        <dbReference type="EnsemblMetazoa" id="HelroP182098"/>
    </source>
</evidence>
<dbReference type="RefSeq" id="XP_009030648.1">
    <property type="nucleotide sequence ID" value="XM_009032400.1"/>
</dbReference>
<proteinExistence type="predicted"/>
<dbReference type="EMBL" id="AMQM01007973">
    <property type="status" value="NOT_ANNOTATED_CDS"/>
    <property type="molecule type" value="Genomic_DNA"/>
</dbReference>
<dbReference type="Proteomes" id="UP000015101">
    <property type="component" value="Unassembled WGS sequence"/>
</dbReference>
<dbReference type="GO" id="GO:0008311">
    <property type="term" value="F:double-stranded DNA 3'-5' DNA exonuclease activity"/>
    <property type="evidence" value="ECO:0007669"/>
    <property type="project" value="InterPro"/>
</dbReference>
<evidence type="ECO:0000313" key="1">
    <source>
        <dbReference type="EMBL" id="ESN91242.1"/>
    </source>
</evidence>
<protein>
    <recommendedName>
        <fullName evidence="4">Endonuclease/exonuclease/phosphatase domain-containing protein</fullName>
    </recommendedName>
</protein>
<dbReference type="EnsemblMetazoa" id="HelroT182098">
    <property type="protein sequence ID" value="HelroP182098"/>
    <property type="gene ID" value="HelroG182098"/>
</dbReference>
<accession>T1FHQ9</accession>
<evidence type="ECO:0000313" key="3">
    <source>
        <dbReference type="Proteomes" id="UP000015101"/>
    </source>
</evidence>
<dbReference type="OrthoDB" id="6146826at2759"/>
<dbReference type="KEGG" id="hro:HELRODRAFT_182098"/>
<dbReference type="GO" id="GO:0006281">
    <property type="term" value="P:DNA repair"/>
    <property type="evidence" value="ECO:0007669"/>
    <property type="project" value="InterPro"/>
</dbReference>
<sequence>MTEVTITFSIRQKRVQRILGDSVHGNAVQGLATGTPLYSVAVQGTMVGRITCRPRSWRFGTWNVGTLTGRSLKVVEELQEEWLTWLHYRRSDGRERVQSLWGLKAEGISCGTGGVGVMVRKEKEEEKDRFYDDVSDEIGQAGLDEFVVLLSDLNDHVWADEDGYESVHGGWGYGIRNEEELRVLELVDAIAWWWGLSGLQGNQHD</sequence>
<reference evidence="3" key="1">
    <citation type="submission" date="2012-12" db="EMBL/GenBank/DDBJ databases">
        <authorList>
            <person name="Hellsten U."/>
            <person name="Grimwood J."/>
            <person name="Chapman J.A."/>
            <person name="Shapiro H."/>
            <person name="Aerts A."/>
            <person name="Otillar R.P."/>
            <person name="Terry A.Y."/>
            <person name="Boore J.L."/>
            <person name="Simakov O."/>
            <person name="Marletaz F."/>
            <person name="Cho S.-J."/>
            <person name="Edsinger-Gonzales E."/>
            <person name="Havlak P."/>
            <person name="Kuo D.-H."/>
            <person name="Larsson T."/>
            <person name="Lv J."/>
            <person name="Arendt D."/>
            <person name="Savage R."/>
            <person name="Osoegawa K."/>
            <person name="de Jong P."/>
            <person name="Lindberg D.R."/>
            <person name="Seaver E.C."/>
            <person name="Weisblat D.A."/>
            <person name="Putnam N.H."/>
            <person name="Grigoriev I.V."/>
            <person name="Rokhsar D.S."/>
        </authorList>
    </citation>
    <scope>NUCLEOTIDE SEQUENCE</scope>
</reference>